<organism evidence="1 2">
    <name type="scientific">Candidatus Hydrogenisulfobacillus filiaventi</name>
    <dbReference type="NCBI Taxonomy" id="2707344"/>
    <lineage>
        <taxon>Bacteria</taxon>
        <taxon>Bacillati</taxon>
        <taxon>Bacillota</taxon>
        <taxon>Clostridia</taxon>
        <taxon>Eubacteriales</taxon>
        <taxon>Clostridiales Family XVII. Incertae Sedis</taxon>
        <taxon>Candidatus Hydrogenisulfobacillus</taxon>
    </lineage>
</organism>
<evidence type="ECO:0000313" key="1">
    <source>
        <dbReference type="EMBL" id="CAB1128456.1"/>
    </source>
</evidence>
<dbReference type="AlphaFoldDB" id="A0A6F8ZEN0"/>
<dbReference type="EMBL" id="LR778114">
    <property type="protein sequence ID" value="CAB1128456.1"/>
    <property type="molecule type" value="Genomic_DNA"/>
</dbReference>
<accession>A0A6F8ZEN0</accession>
<dbReference type="KEGG" id="hfv:R50_0950"/>
<sequence length="71" mass="7924">MEGHGYRWPTPHEMVQAAARHHVRPGSRLAYAWALRELGVPRAALAELLIGHGFPAPTAQAYARTVWQNEP</sequence>
<protein>
    <submittedName>
        <fullName evidence="1">Uncharacterized protein</fullName>
    </submittedName>
</protein>
<keyword evidence="2" id="KW-1185">Reference proteome</keyword>
<dbReference type="Proteomes" id="UP000503399">
    <property type="component" value="Chromosome"/>
</dbReference>
<name>A0A6F8ZEN0_9FIRM</name>
<proteinExistence type="predicted"/>
<evidence type="ECO:0000313" key="2">
    <source>
        <dbReference type="Proteomes" id="UP000503399"/>
    </source>
</evidence>
<gene>
    <name evidence="1" type="ORF">R50_0950</name>
</gene>
<reference evidence="1 2" key="1">
    <citation type="submission" date="2020-02" db="EMBL/GenBank/DDBJ databases">
        <authorList>
            <person name="Hogendoorn C."/>
        </authorList>
    </citation>
    <scope>NUCLEOTIDE SEQUENCE [LARGE SCALE GENOMIC DNA]</scope>
    <source>
        <strain evidence="1">R501</strain>
    </source>
</reference>